<feature type="domain" description="Ty3 transposon capsid-like protein" evidence="2">
    <location>
        <begin position="10"/>
        <end position="109"/>
    </location>
</feature>
<evidence type="ECO:0000259" key="2">
    <source>
        <dbReference type="Pfam" id="PF19259"/>
    </source>
</evidence>
<evidence type="ECO:0000313" key="4">
    <source>
        <dbReference type="Proteomes" id="UP000008311"/>
    </source>
</evidence>
<organism evidence="3 4">
    <name type="scientific">Ricinus communis</name>
    <name type="common">Castor bean</name>
    <dbReference type="NCBI Taxonomy" id="3988"/>
    <lineage>
        <taxon>Eukaryota</taxon>
        <taxon>Viridiplantae</taxon>
        <taxon>Streptophyta</taxon>
        <taxon>Embryophyta</taxon>
        <taxon>Tracheophyta</taxon>
        <taxon>Spermatophyta</taxon>
        <taxon>Magnoliopsida</taxon>
        <taxon>eudicotyledons</taxon>
        <taxon>Gunneridae</taxon>
        <taxon>Pentapetalae</taxon>
        <taxon>rosids</taxon>
        <taxon>fabids</taxon>
        <taxon>Malpighiales</taxon>
        <taxon>Euphorbiaceae</taxon>
        <taxon>Acalyphoideae</taxon>
        <taxon>Acalypheae</taxon>
        <taxon>Ricinus</taxon>
    </lineage>
</organism>
<dbReference type="AlphaFoldDB" id="B9S998"/>
<evidence type="ECO:0000256" key="1">
    <source>
        <dbReference type="SAM" id="MobiDB-lite"/>
    </source>
</evidence>
<feature type="compositionally biased region" description="Polar residues" evidence="1">
    <location>
        <begin position="130"/>
        <end position="139"/>
    </location>
</feature>
<dbReference type="Proteomes" id="UP000008311">
    <property type="component" value="Unassembled WGS sequence"/>
</dbReference>
<gene>
    <name evidence="3" type="ORF">RCOM_1014840</name>
</gene>
<protein>
    <recommendedName>
        <fullName evidence="2">Ty3 transposon capsid-like protein domain-containing protein</fullName>
    </recommendedName>
</protein>
<sequence>MERTQVILPYNGIDDYEDPSEALTRLRQTSTVAAYQKAFEKLYHQIDGLPEGFLVGCFIAGLRDEIRLDVKIKQPKTLADAIGVTRLVEERNRLQKKSPDPSRFQPATTASKINSTSASGVLGPRPVQRGNPNANANPTTFRRITNQEVRERQEKGLCYYCDEKFTPGHRCQRP</sequence>
<evidence type="ECO:0000313" key="3">
    <source>
        <dbReference type="EMBL" id="EEF39867.1"/>
    </source>
</evidence>
<dbReference type="InParanoid" id="B9S998"/>
<feature type="compositionally biased region" description="Polar residues" evidence="1">
    <location>
        <begin position="105"/>
        <end position="119"/>
    </location>
</feature>
<dbReference type="EMBL" id="EQ973895">
    <property type="protein sequence ID" value="EEF39867.1"/>
    <property type="molecule type" value="Genomic_DNA"/>
</dbReference>
<dbReference type="Pfam" id="PF19259">
    <property type="entry name" value="Ty3_capsid"/>
    <property type="match status" value="1"/>
</dbReference>
<accession>B9S998</accession>
<dbReference type="eggNOG" id="ENOG502R30B">
    <property type="taxonomic scope" value="Eukaryota"/>
</dbReference>
<proteinExistence type="predicted"/>
<name>B9S998_RICCO</name>
<reference evidence="4" key="1">
    <citation type="journal article" date="2010" name="Nat. Biotechnol.">
        <title>Draft genome sequence of the oilseed species Ricinus communis.</title>
        <authorList>
            <person name="Chan A.P."/>
            <person name="Crabtree J."/>
            <person name="Zhao Q."/>
            <person name="Lorenzi H."/>
            <person name="Orvis J."/>
            <person name="Puiu D."/>
            <person name="Melake-Berhan A."/>
            <person name="Jones K.M."/>
            <person name="Redman J."/>
            <person name="Chen G."/>
            <person name="Cahoon E.B."/>
            <person name="Gedil M."/>
            <person name="Stanke M."/>
            <person name="Haas B.J."/>
            <person name="Wortman J.R."/>
            <person name="Fraser-Liggett C.M."/>
            <person name="Ravel J."/>
            <person name="Rabinowicz P.D."/>
        </authorList>
    </citation>
    <scope>NUCLEOTIDE SEQUENCE [LARGE SCALE GENOMIC DNA]</scope>
    <source>
        <strain evidence="4">cv. Hale</strain>
    </source>
</reference>
<keyword evidence="4" id="KW-1185">Reference proteome</keyword>
<feature type="region of interest" description="Disordered" evidence="1">
    <location>
        <begin position="92"/>
        <end position="139"/>
    </location>
</feature>
<dbReference type="InterPro" id="IPR045358">
    <property type="entry name" value="Ty3_capsid"/>
</dbReference>